<organism evidence="2 3">
    <name type="scientific">Oldenlandia corymbosa var. corymbosa</name>
    <dbReference type="NCBI Taxonomy" id="529605"/>
    <lineage>
        <taxon>Eukaryota</taxon>
        <taxon>Viridiplantae</taxon>
        <taxon>Streptophyta</taxon>
        <taxon>Embryophyta</taxon>
        <taxon>Tracheophyta</taxon>
        <taxon>Spermatophyta</taxon>
        <taxon>Magnoliopsida</taxon>
        <taxon>eudicotyledons</taxon>
        <taxon>Gunneridae</taxon>
        <taxon>Pentapetalae</taxon>
        <taxon>asterids</taxon>
        <taxon>lamiids</taxon>
        <taxon>Gentianales</taxon>
        <taxon>Rubiaceae</taxon>
        <taxon>Rubioideae</taxon>
        <taxon>Spermacoceae</taxon>
        <taxon>Hedyotis-Oldenlandia complex</taxon>
        <taxon>Oldenlandia</taxon>
    </lineage>
</organism>
<evidence type="ECO:0000313" key="2">
    <source>
        <dbReference type="EMBL" id="CAI9112024.1"/>
    </source>
</evidence>
<dbReference type="PANTHER" id="PTHR34145">
    <property type="entry name" value="OS02G0105600 PROTEIN"/>
    <property type="match status" value="1"/>
</dbReference>
<sequence length="469" mass="54319">MMGDFGRRKPVTEDWISGLPDDILCCILSFVTLKEAGRTSALSKRWENVWKFVTDLDFDAIPTLFEAETDEEYRISLKREMPKFVDWVHKVLASRNQTVALRKFRIRIHSDDSIGAELNKWLQFAFDKGVERLEVNLSWHGPCGFKTHYVFPSAIFAAAQRQRSWDCLKVMIMKRVAVSGDDLDFLLHNCKLLETLRVHWSSTLNALQVRGPSLAIRHLDVRHCSLNSLIVCNAYNLVSLKSGLPRQELVLNNVPRLVDTHICILSYYAKDLVRRLSCAFSTLEILVILMEAEMNKEYVGKFPQLPTLKQLRVRLFFRKDMKSLRGLTDLFRASPNLEQCIIDVLYLHRDEEVSVHGDSVEKANVENYPLRHLRVVEISGCCGRAVELQLVKYFLGNASSLEKIIVAPRRLHMVLTEEPLFQDKTRFDRMTKCWGRFSEQQLLRIMPPHVTLQILQHSEHHFLSGWIKS</sequence>
<dbReference type="Pfam" id="PF23622">
    <property type="entry name" value="LRR_At1g61320_AtMIF1"/>
    <property type="match status" value="1"/>
</dbReference>
<reference evidence="2" key="1">
    <citation type="submission" date="2023-03" db="EMBL/GenBank/DDBJ databases">
        <authorList>
            <person name="Julca I."/>
        </authorList>
    </citation>
    <scope>NUCLEOTIDE SEQUENCE</scope>
</reference>
<dbReference type="Gene3D" id="1.20.1280.50">
    <property type="match status" value="1"/>
</dbReference>
<dbReference type="CDD" id="cd22160">
    <property type="entry name" value="F-box_AtFBL13-like"/>
    <property type="match status" value="1"/>
</dbReference>
<evidence type="ECO:0000313" key="3">
    <source>
        <dbReference type="Proteomes" id="UP001161247"/>
    </source>
</evidence>
<dbReference type="SMART" id="SM00256">
    <property type="entry name" value="FBOX"/>
    <property type="match status" value="1"/>
</dbReference>
<dbReference type="InterPro" id="IPR001810">
    <property type="entry name" value="F-box_dom"/>
</dbReference>
<keyword evidence="3" id="KW-1185">Reference proteome</keyword>
<accession>A0AAV1DWH6</accession>
<evidence type="ECO:0000259" key="1">
    <source>
        <dbReference type="SMART" id="SM00256"/>
    </source>
</evidence>
<dbReference type="Proteomes" id="UP001161247">
    <property type="component" value="Chromosome 7"/>
</dbReference>
<dbReference type="InterPro" id="IPR053772">
    <property type="entry name" value="At1g61320/At1g61330-like"/>
</dbReference>
<protein>
    <submittedName>
        <fullName evidence="2">OLC1v1012392C1</fullName>
    </submittedName>
</protein>
<dbReference type="EMBL" id="OX459124">
    <property type="protein sequence ID" value="CAI9112024.1"/>
    <property type="molecule type" value="Genomic_DNA"/>
</dbReference>
<feature type="domain" description="F-box" evidence="1">
    <location>
        <begin position="19"/>
        <end position="60"/>
    </location>
</feature>
<dbReference type="Gene3D" id="3.80.10.10">
    <property type="entry name" value="Ribonuclease Inhibitor"/>
    <property type="match status" value="1"/>
</dbReference>
<dbReference type="PANTHER" id="PTHR34145:SF68">
    <property type="entry name" value="FBD DOMAIN-CONTAINING PROTEIN"/>
    <property type="match status" value="1"/>
</dbReference>
<gene>
    <name evidence="2" type="ORF">OLC1_LOCUS19293</name>
</gene>
<dbReference type="AlphaFoldDB" id="A0AAV1DWH6"/>
<dbReference type="InterPro" id="IPR053781">
    <property type="entry name" value="F-box_AtFBL13-like"/>
</dbReference>
<proteinExistence type="predicted"/>
<dbReference type="InterPro" id="IPR032675">
    <property type="entry name" value="LRR_dom_sf"/>
</dbReference>
<dbReference type="InterPro" id="IPR055357">
    <property type="entry name" value="LRR_At1g61320_AtMIF1"/>
</dbReference>
<name>A0AAV1DWH6_OLDCO</name>
<dbReference type="SUPFAM" id="SSF81383">
    <property type="entry name" value="F-box domain"/>
    <property type="match status" value="1"/>
</dbReference>
<dbReference type="Pfam" id="PF00646">
    <property type="entry name" value="F-box"/>
    <property type="match status" value="1"/>
</dbReference>
<dbReference type="InterPro" id="IPR036047">
    <property type="entry name" value="F-box-like_dom_sf"/>
</dbReference>